<gene>
    <name evidence="2" type="ORF">NDU88_001471</name>
</gene>
<dbReference type="EMBL" id="JANPWB010000001">
    <property type="protein sequence ID" value="KAJ1213840.1"/>
    <property type="molecule type" value="Genomic_DNA"/>
</dbReference>
<feature type="compositionally biased region" description="Basic residues" evidence="1">
    <location>
        <begin position="16"/>
        <end position="26"/>
    </location>
</feature>
<comment type="caution">
    <text evidence="2">The sequence shown here is derived from an EMBL/GenBank/DDBJ whole genome shotgun (WGS) entry which is preliminary data.</text>
</comment>
<dbReference type="Proteomes" id="UP001066276">
    <property type="component" value="Chromosome 1_1"/>
</dbReference>
<proteinExistence type="predicted"/>
<organism evidence="2 3">
    <name type="scientific">Pleurodeles waltl</name>
    <name type="common">Iberian ribbed newt</name>
    <dbReference type="NCBI Taxonomy" id="8319"/>
    <lineage>
        <taxon>Eukaryota</taxon>
        <taxon>Metazoa</taxon>
        <taxon>Chordata</taxon>
        <taxon>Craniata</taxon>
        <taxon>Vertebrata</taxon>
        <taxon>Euteleostomi</taxon>
        <taxon>Amphibia</taxon>
        <taxon>Batrachia</taxon>
        <taxon>Caudata</taxon>
        <taxon>Salamandroidea</taxon>
        <taxon>Salamandridae</taxon>
        <taxon>Pleurodelinae</taxon>
        <taxon>Pleurodeles</taxon>
    </lineage>
</organism>
<keyword evidence="3" id="KW-1185">Reference proteome</keyword>
<feature type="region of interest" description="Disordered" evidence="1">
    <location>
        <begin position="1"/>
        <end position="40"/>
    </location>
</feature>
<protein>
    <submittedName>
        <fullName evidence="2">Uncharacterized protein</fullName>
    </submittedName>
</protein>
<sequence length="72" mass="7763">MRKASRACLCEQSQRKQPRRMPRKGGTRPPHCGAAGVGGGEKLSCKRIGATGGKEGGLRRMQRKLWAQSGVT</sequence>
<evidence type="ECO:0000313" key="3">
    <source>
        <dbReference type="Proteomes" id="UP001066276"/>
    </source>
</evidence>
<name>A0AAV7WNP7_PLEWA</name>
<evidence type="ECO:0000313" key="2">
    <source>
        <dbReference type="EMBL" id="KAJ1213840.1"/>
    </source>
</evidence>
<evidence type="ECO:0000256" key="1">
    <source>
        <dbReference type="SAM" id="MobiDB-lite"/>
    </source>
</evidence>
<reference evidence="2" key="1">
    <citation type="journal article" date="2022" name="bioRxiv">
        <title>Sequencing and chromosome-scale assembly of the giantPleurodeles waltlgenome.</title>
        <authorList>
            <person name="Brown T."/>
            <person name="Elewa A."/>
            <person name="Iarovenko S."/>
            <person name="Subramanian E."/>
            <person name="Araus A.J."/>
            <person name="Petzold A."/>
            <person name="Susuki M."/>
            <person name="Suzuki K.-i.T."/>
            <person name="Hayashi T."/>
            <person name="Toyoda A."/>
            <person name="Oliveira C."/>
            <person name="Osipova E."/>
            <person name="Leigh N.D."/>
            <person name="Simon A."/>
            <person name="Yun M.H."/>
        </authorList>
    </citation>
    <scope>NUCLEOTIDE SEQUENCE</scope>
    <source>
        <strain evidence="2">20211129_DDA</strain>
        <tissue evidence="2">Liver</tissue>
    </source>
</reference>
<dbReference type="AlphaFoldDB" id="A0AAV7WNP7"/>
<accession>A0AAV7WNP7</accession>